<keyword evidence="2 3" id="KW-0040">ANK repeat</keyword>
<evidence type="ECO:0000313" key="4">
    <source>
        <dbReference type="EMBL" id="KTC74839.1"/>
    </source>
</evidence>
<evidence type="ECO:0000256" key="2">
    <source>
        <dbReference type="ARBA" id="ARBA00023043"/>
    </source>
</evidence>
<dbReference type="SUPFAM" id="SSF48403">
    <property type="entry name" value="Ankyrin repeat"/>
    <property type="match status" value="1"/>
</dbReference>
<dbReference type="PANTHER" id="PTHR24198:SF165">
    <property type="entry name" value="ANKYRIN REPEAT-CONTAINING PROTEIN-RELATED"/>
    <property type="match status" value="1"/>
</dbReference>
<organism evidence="5 7">
    <name type="scientific">Legionella birminghamensis</name>
    <dbReference type="NCBI Taxonomy" id="28083"/>
    <lineage>
        <taxon>Bacteria</taxon>
        <taxon>Pseudomonadati</taxon>
        <taxon>Pseudomonadota</taxon>
        <taxon>Gammaproteobacteria</taxon>
        <taxon>Legionellales</taxon>
        <taxon>Legionellaceae</taxon>
        <taxon>Legionella</taxon>
    </lineage>
</organism>
<keyword evidence="1" id="KW-0677">Repeat</keyword>
<feature type="repeat" description="ANK" evidence="3">
    <location>
        <begin position="201"/>
        <end position="233"/>
    </location>
</feature>
<dbReference type="InterPro" id="IPR002110">
    <property type="entry name" value="Ankyrin_rpt"/>
</dbReference>
<sequence>METLNEEFGSYNCPILSALKGRATQSFRFLLSSVFPKRNMPFSLFESYLSGIAKHDDYQLFEFALSYTDLSTKSNPIDFDILAEIFFKNHRDYRIPNRLIELEANIANITDGSGYSLASWAAAYGLKEVVIMLVEEAGCDPLHNTDGETPLSLAVRNNRLDLIKYFVESLKIDVDYTPNPITKKNVQNPFFWFSNSIPDSKPLSPLATAVHYGKKESVQLLLELGARVTEQVKDTLSECLENQCDIKQLIESKQMAPE</sequence>
<dbReference type="PROSITE" id="PS50088">
    <property type="entry name" value="ANK_REPEAT"/>
    <property type="match status" value="2"/>
</dbReference>
<name>A0A378IAE8_9GAMM</name>
<dbReference type="EMBL" id="UGNW01000001">
    <property type="protein sequence ID" value="STX31740.1"/>
    <property type="molecule type" value="Genomic_DNA"/>
</dbReference>
<dbReference type="RefSeq" id="WP_083503065.1">
    <property type="nucleotide sequence ID" value="NZ_CAAAHV010000023.1"/>
</dbReference>
<evidence type="ECO:0000256" key="3">
    <source>
        <dbReference type="PROSITE-ProRule" id="PRU00023"/>
    </source>
</evidence>
<proteinExistence type="predicted"/>
<dbReference type="SMART" id="SM00248">
    <property type="entry name" value="ANK"/>
    <property type="match status" value="3"/>
</dbReference>
<dbReference type="AlphaFoldDB" id="A0A378IAE8"/>
<evidence type="ECO:0000313" key="7">
    <source>
        <dbReference type="Proteomes" id="UP000255066"/>
    </source>
</evidence>
<reference evidence="4 6" key="1">
    <citation type="submission" date="2015-11" db="EMBL/GenBank/DDBJ databases">
        <title>Genomic analysis of 38 Legionella species identifies large and diverse effector repertoires.</title>
        <authorList>
            <person name="Burstein D."/>
            <person name="Amaro F."/>
            <person name="Zusman T."/>
            <person name="Lifshitz Z."/>
            <person name="Cohen O."/>
            <person name="Gilbert J.A."/>
            <person name="Pupko T."/>
            <person name="Shuman H.A."/>
            <person name="Segal G."/>
        </authorList>
    </citation>
    <scope>NUCLEOTIDE SEQUENCE [LARGE SCALE GENOMIC DNA]</scope>
    <source>
        <strain evidence="4 6">CDC#1407-AL-14</strain>
    </source>
</reference>
<dbReference type="Pfam" id="PF12796">
    <property type="entry name" value="Ank_2"/>
    <property type="match status" value="1"/>
</dbReference>
<dbReference type="Gene3D" id="1.25.40.20">
    <property type="entry name" value="Ankyrin repeat-containing domain"/>
    <property type="match status" value="1"/>
</dbReference>
<evidence type="ECO:0000313" key="5">
    <source>
        <dbReference type="EMBL" id="STX31740.1"/>
    </source>
</evidence>
<accession>A0A378IAE8</accession>
<dbReference type="InterPro" id="IPR036770">
    <property type="entry name" value="Ankyrin_rpt-contain_sf"/>
</dbReference>
<dbReference type="Proteomes" id="UP000054735">
    <property type="component" value="Unassembled WGS sequence"/>
</dbReference>
<dbReference type="PANTHER" id="PTHR24198">
    <property type="entry name" value="ANKYRIN REPEAT AND PROTEIN KINASE DOMAIN-CONTAINING PROTEIN"/>
    <property type="match status" value="1"/>
</dbReference>
<dbReference type="Proteomes" id="UP000255066">
    <property type="component" value="Unassembled WGS sequence"/>
</dbReference>
<gene>
    <name evidence="4" type="ORF">Lbir_0629</name>
    <name evidence="5" type="ORF">NCTC12437_01514</name>
</gene>
<keyword evidence="6" id="KW-1185">Reference proteome</keyword>
<dbReference type="OrthoDB" id="5637724at2"/>
<evidence type="ECO:0000313" key="6">
    <source>
        <dbReference type="Proteomes" id="UP000054735"/>
    </source>
</evidence>
<reference evidence="5 7" key="2">
    <citation type="submission" date="2018-06" db="EMBL/GenBank/DDBJ databases">
        <authorList>
            <consortium name="Pathogen Informatics"/>
            <person name="Doyle S."/>
        </authorList>
    </citation>
    <scope>NUCLEOTIDE SEQUENCE [LARGE SCALE GENOMIC DNA]</scope>
    <source>
        <strain evidence="5 7">NCTC12437</strain>
    </source>
</reference>
<dbReference type="PROSITE" id="PS50297">
    <property type="entry name" value="ANK_REP_REGION"/>
    <property type="match status" value="1"/>
</dbReference>
<evidence type="ECO:0000256" key="1">
    <source>
        <dbReference type="ARBA" id="ARBA00022737"/>
    </source>
</evidence>
<protein>
    <submittedName>
        <fullName evidence="5">Ankyrin repeats (3 copies)</fullName>
    </submittedName>
</protein>
<dbReference type="STRING" id="28083.Lbir_0629"/>
<feature type="repeat" description="ANK" evidence="3">
    <location>
        <begin position="146"/>
        <end position="168"/>
    </location>
</feature>
<dbReference type="EMBL" id="LNXT01000007">
    <property type="protein sequence ID" value="KTC74839.1"/>
    <property type="molecule type" value="Genomic_DNA"/>
</dbReference>